<dbReference type="InterPro" id="IPR046917">
    <property type="entry name" value="ABC-3C_CTD12"/>
</dbReference>
<comment type="caution">
    <text evidence="2">The sequence shown here is derived from an EMBL/GenBank/DDBJ whole genome shotgun (WGS) entry which is preliminary data.</text>
</comment>
<organism evidence="2 3">
    <name type="scientific">Nocardioides marinquilinus</name>
    <dbReference type="NCBI Taxonomy" id="1210400"/>
    <lineage>
        <taxon>Bacteria</taxon>
        <taxon>Bacillati</taxon>
        <taxon>Actinomycetota</taxon>
        <taxon>Actinomycetes</taxon>
        <taxon>Propionibacteriales</taxon>
        <taxon>Nocardioidaceae</taxon>
        <taxon>Nocardioides</taxon>
    </lineage>
</organism>
<keyword evidence="3" id="KW-1185">Reference proteome</keyword>
<reference evidence="3" key="1">
    <citation type="journal article" date="2019" name="Int. J. Syst. Evol. Microbiol.">
        <title>The Global Catalogue of Microorganisms (GCM) 10K type strain sequencing project: providing services to taxonomists for standard genome sequencing and annotation.</title>
        <authorList>
            <consortium name="The Broad Institute Genomics Platform"/>
            <consortium name="The Broad Institute Genome Sequencing Center for Infectious Disease"/>
            <person name="Wu L."/>
            <person name="Ma J."/>
        </authorList>
    </citation>
    <scope>NUCLEOTIDE SEQUENCE [LARGE SCALE GENOMIC DNA]</scope>
    <source>
        <strain evidence="3">JCM 18459</strain>
    </source>
</reference>
<protein>
    <recommendedName>
        <fullName evidence="1">ABC-three component systems C-terminal domain-containing protein</fullName>
    </recommendedName>
</protein>
<sequence length="319" mass="35877">MRYPYEDLDDSRFEDLVVEVMRKLFGEGVESFAPGKDGGRDARFRGTAERFPSTTDPWRGVTIGQAKHTSGINLHFSDNNFSGEDNASSVISKEIPRIKKLVEAGEIDNYILFSNRRLGGSTAPSIEARLASATGLARESIRLAGVEFLDRILRRYPELIRLAEIDPIDGPLLVSSYEIAEVILTISTQLSAPIPVEDAPVVDRVSFDRKNETNAMSTEFAALLEEKYLSYTAKIEKFLADPANHDALQLYQSAVDDFQRKIVAKKREYQSFDDVFNYLVDFLVKRDAVLSRNRPLLGAMIFYMYWHCDIGESPDAAAE</sequence>
<evidence type="ECO:0000313" key="2">
    <source>
        <dbReference type="EMBL" id="GAA5152525.1"/>
    </source>
</evidence>
<evidence type="ECO:0000259" key="1">
    <source>
        <dbReference type="Pfam" id="PF20279"/>
    </source>
</evidence>
<dbReference type="EMBL" id="BAABKG010000004">
    <property type="protein sequence ID" value="GAA5152525.1"/>
    <property type="molecule type" value="Genomic_DNA"/>
</dbReference>
<gene>
    <name evidence="2" type="ORF">GCM10023340_33000</name>
</gene>
<evidence type="ECO:0000313" key="3">
    <source>
        <dbReference type="Proteomes" id="UP001500221"/>
    </source>
</evidence>
<dbReference type="Proteomes" id="UP001500221">
    <property type="component" value="Unassembled WGS sequence"/>
</dbReference>
<dbReference type="Pfam" id="PF20279">
    <property type="entry name" value="CTD12"/>
    <property type="match status" value="1"/>
</dbReference>
<accession>A0ABP9PW42</accession>
<proteinExistence type="predicted"/>
<feature type="domain" description="ABC-three component systems C-terminal" evidence="1">
    <location>
        <begin position="169"/>
        <end position="311"/>
    </location>
</feature>
<dbReference type="RefSeq" id="WP_345460995.1">
    <property type="nucleotide sequence ID" value="NZ_BAABKG010000004.1"/>
</dbReference>
<name>A0ABP9PW42_9ACTN</name>